<dbReference type="SMART" id="SM00430">
    <property type="entry name" value="HOLI"/>
    <property type="match status" value="1"/>
</dbReference>
<dbReference type="InterPro" id="IPR000536">
    <property type="entry name" value="Nucl_hrmn_rcpt_lig-bd"/>
</dbReference>
<proteinExistence type="evidence at transcript level"/>
<dbReference type="InterPro" id="IPR013088">
    <property type="entry name" value="Znf_NHR/GATA"/>
</dbReference>
<evidence type="ECO:0000256" key="6">
    <source>
        <dbReference type="ARBA" id="ARBA00023015"/>
    </source>
</evidence>
<evidence type="ECO:0000256" key="3">
    <source>
        <dbReference type="ARBA" id="ARBA00022723"/>
    </source>
</evidence>
<dbReference type="SMART" id="SM00399">
    <property type="entry name" value="ZnF_C4"/>
    <property type="match status" value="1"/>
</dbReference>
<keyword evidence="7" id="KW-0238">DNA-binding</keyword>
<dbReference type="Gene3D" id="1.10.565.10">
    <property type="entry name" value="Retinoid X Receptor"/>
    <property type="match status" value="1"/>
</dbReference>
<feature type="domain" description="Nuclear receptor" evidence="12">
    <location>
        <begin position="67"/>
        <end position="142"/>
    </location>
</feature>
<evidence type="ECO:0000256" key="8">
    <source>
        <dbReference type="ARBA" id="ARBA00023163"/>
    </source>
</evidence>
<dbReference type="GO" id="GO:0000978">
    <property type="term" value="F:RNA polymerase II cis-regulatory region sequence-specific DNA binding"/>
    <property type="evidence" value="ECO:0007669"/>
    <property type="project" value="InterPro"/>
</dbReference>
<evidence type="ECO:0000256" key="7">
    <source>
        <dbReference type="ARBA" id="ARBA00023125"/>
    </source>
</evidence>
<keyword evidence="10" id="KW-0539">Nucleus</keyword>
<comment type="subcellular location">
    <subcellularLocation>
        <location evidence="1">Nucleus</location>
    </subcellularLocation>
</comment>
<sequence>MSLQSLQDCSELETPDSTTPSSLIFADGIDESTPEIDGNDFPVHIIRKDPSDRIHSKDRDATNKNCPLFCMVCAGRASGHHYDVASCNGCKAFFRRSYISGKRYKCKMSSKCTITEGKRTLCRACRYNKCVEVGMRPELMQLPGDVTSGQSVRVGVPKSPQWHETFAMQPVTSNSLRFDESEYGAIIGALVYNETKCNFLRHSTFDPTCTTLSLVDLINAPSELGNLHTYQLVRDWPKKQPPSLDNHRQQRFHEYSTSKLWILCDYVLNVEFAKTLSFFQRLPFNDKLLLLKNVALVNCSLVQSYYSYKNKSNTVMFPDGIFPILFTKSPLPVEVIMRCRGVESLIRSKIDKCEYVLLKAIVFTHYPSEGMSVEGRTLLEKEREKMAKVLFSYTNARYGATVGSCRFATLVALIGTFFHLADKHRQFHTLLALTLDLSNHHSKLLEEIHT</sequence>
<dbReference type="Gene3D" id="3.30.50.10">
    <property type="entry name" value="Erythroid Transcription Factor GATA-1, subunit A"/>
    <property type="match status" value="1"/>
</dbReference>
<keyword evidence="4" id="KW-0863">Zinc-finger</keyword>
<dbReference type="SUPFAM" id="SSF57716">
    <property type="entry name" value="Glucocorticoid receptor-like (DNA-binding domain)"/>
    <property type="match status" value="1"/>
</dbReference>
<keyword evidence="5" id="KW-0862">Zinc</keyword>
<feature type="domain" description="NR LBD" evidence="13">
    <location>
        <begin position="213"/>
        <end position="450"/>
    </location>
</feature>
<evidence type="ECO:0000256" key="9">
    <source>
        <dbReference type="ARBA" id="ARBA00023170"/>
    </source>
</evidence>
<dbReference type="PRINTS" id="PR00047">
    <property type="entry name" value="STROIDFINGER"/>
</dbReference>
<dbReference type="FunFam" id="3.30.50.10:FF:000030">
    <property type="entry name" value="Nuclear Hormone Receptor family"/>
    <property type="match status" value="1"/>
</dbReference>
<dbReference type="InterPro" id="IPR001723">
    <property type="entry name" value="Nuclear_hrmn_rcpt"/>
</dbReference>
<dbReference type="GO" id="GO:0008270">
    <property type="term" value="F:zinc ion binding"/>
    <property type="evidence" value="ECO:0007669"/>
    <property type="project" value="UniProtKB-KW"/>
</dbReference>
<dbReference type="PRINTS" id="PR00398">
    <property type="entry name" value="STRDHORMONER"/>
</dbReference>
<dbReference type="InterPro" id="IPR049636">
    <property type="entry name" value="HNF4-like_DBD"/>
</dbReference>
<keyword evidence="6" id="KW-0805">Transcription regulation</keyword>
<comment type="similarity">
    <text evidence="2">Belongs to the nuclear hormone receptor family.</text>
</comment>
<dbReference type="PANTHER" id="PTHR24083">
    <property type="entry name" value="NUCLEAR HORMONE RECEPTOR"/>
    <property type="match status" value="1"/>
</dbReference>
<dbReference type="InterPro" id="IPR001628">
    <property type="entry name" value="Znf_hrmn_rcpt"/>
</dbReference>
<dbReference type="AlphaFoldDB" id="F1L1L1"/>
<evidence type="ECO:0000256" key="2">
    <source>
        <dbReference type="ARBA" id="ARBA00005993"/>
    </source>
</evidence>
<accession>F1L1L1</accession>
<dbReference type="Pfam" id="PF00104">
    <property type="entry name" value="Hormone_recep"/>
    <property type="match status" value="1"/>
</dbReference>
<feature type="region of interest" description="Disordered" evidence="11">
    <location>
        <begin position="1"/>
        <end position="24"/>
    </location>
</feature>
<evidence type="ECO:0000259" key="13">
    <source>
        <dbReference type="PROSITE" id="PS51843"/>
    </source>
</evidence>
<evidence type="ECO:0000256" key="5">
    <source>
        <dbReference type="ARBA" id="ARBA00022833"/>
    </source>
</evidence>
<evidence type="ECO:0000259" key="12">
    <source>
        <dbReference type="PROSITE" id="PS51030"/>
    </source>
</evidence>
<dbReference type="Pfam" id="PF00105">
    <property type="entry name" value="zf-C4"/>
    <property type="match status" value="1"/>
</dbReference>
<dbReference type="GO" id="GO:0005634">
    <property type="term" value="C:nucleus"/>
    <property type="evidence" value="ECO:0007669"/>
    <property type="project" value="UniProtKB-SubCell"/>
</dbReference>
<evidence type="ECO:0000256" key="4">
    <source>
        <dbReference type="ARBA" id="ARBA00022771"/>
    </source>
</evidence>
<dbReference type="CDD" id="cd06960">
    <property type="entry name" value="NR_DBD_HNF4A"/>
    <property type="match status" value="1"/>
</dbReference>
<protein>
    <submittedName>
        <fullName evidence="14">Nuclear hormone receptor family member nhr-136</fullName>
    </submittedName>
</protein>
<dbReference type="InterPro" id="IPR035500">
    <property type="entry name" value="NHR-like_dom_sf"/>
</dbReference>
<dbReference type="EMBL" id="JI169635">
    <property type="protein sequence ID" value="ADY44015.1"/>
    <property type="molecule type" value="mRNA"/>
</dbReference>
<dbReference type="GO" id="GO:0003700">
    <property type="term" value="F:DNA-binding transcription factor activity"/>
    <property type="evidence" value="ECO:0007669"/>
    <property type="project" value="InterPro"/>
</dbReference>
<dbReference type="InterPro" id="IPR050274">
    <property type="entry name" value="Nuclear_hormone_rcpt_NR2"/>
</dbReference>
<keyword evidence="3" id="KW-0479">Metal-binding</keyword>
<evidence type="ECO:0000313" key="14">
    <source>
        <dbReference type="EMBL" id="ADY44015.1"/>
    </source>
</evidence>
<dbReference type="PROSITE" id="PS51843">
    <property type="entry name" value="NR_LBD"/>
    <property type="match status" value="1"/>
</dbReference>
<dbReference type="PROSITE" id="PS51030">
    <property type="entry name" value="NUCLEAR_REC_DBD_2"/>
    <property type="match status" value="1"/>
</dbReference>
<keyword evidence="9 14" id="KW-0675">Receptor</keyword>
<dbReference type="SUPFAM" id="SSF48508">
    <property type="entry name" value="Nuclear receptor ligand-binding domain"/>
    <property type="match status" value="1"/>
</dbReference>
<organism evidence="14">
    <name type="scientific">Ascaris suum</name>
    <name type="common">Pig roundworm</name>
    <name type="synonym">Ascaris lumbricoides</name>
    <dbReference type="NCBI Taxonomy" id="6253"/>
    <lineage>
        <taxon>Eukaryota</taxon>
        <taxon>Metazoa</taxon>
        <taxon>Ecdysozoa</taxon>
        <taxon>Nematoda</taxon>
        <taxon>Chromadorea</taxon>
        <taxon>Rhabditida</taxon>
        <taxon>Spirurina</taxon>
        <taxon>Ascaridomorpha</taxon>
        <taxon>Ascaridoidea</taxon>
        <taxon>Ascarididae</taxon>
        <taxon>Ascaris</taxon>
    </lineage>
</organism>
<reference evidence="14" key="1">
    <citation type="journal article" date="2011" name="Genome Res.">
        <title>Deep small RNA sequencing from the nematode Ascaris reveals conservation, functional diversification, and novel developmental profiles.</title>
        <authorList>
            <person name="Wang J."/>
            <person name="Czech B."/>
            <person name="Crunk A."/>
            <person name="Wallace A."/>
            <person name="Mitreva M."/>
            <person name="Hannon G.J."/>
            <person name="Davis R.E."/>
        </authorList>
    </citation>
    <scope>NUCLEOTIDE SEQUENCE</scope>
</reference>
<name>F1L1L1_ASCSU</name>
<keyword evidence="8" id="KW-0804">Transcription</keyword>
<evidence type="ECO:0000256" key="10">
    <source>
        <dbReference type="ARBA" id="ARBA00023242"/>
    </source>
</evidence>
<dbReference type="CDD" id="cd06157">
    <property type="entry name" value="NR_LBD"/>
    <property type="match status" value="1"/>
</dbReference>
<evidence type="ECO:0000256" key="11">
    <source>
        <dbReference type="SAM" id="MobiDB-lite"/>
    </source>
</evidence>
<evidence type="ECO:0000256" key="1">
    <source>
        <dbReference type="ARBA" id="ARBA00004123"/>
    </source>
</evidence>